<reference evidence="1" key="1">
    <citation type="submission" date="2021-01" db="EMBL/GenBank/DDBJ databases">
        <authorList>
            <person name="Corre E."/>
            <person name="Pelletier E."/>
            <person name="Niang G."/>
            <person name="Scheremetjew M."/>
            <person name="Finn R."/>
            <person name="Kale V."/>
            <person name="Holt S."/>
            <person name="Cochrane G."/>
            <person name="Meng A."/>
            <person name="Brown T."/>
            <person name="Cohen L."/>
        </authorList>
    </citation>
    <scope>NUCLEOTIDE SEQUENCE</scope>
    <source>
        <strain evidence="1">NIES-381</strain>
    </source>
</reference>
<proteinExistence type="predicted"/>
<evidence type="ECO:0000313" key="1">
    <source>
        <dbReference type="EMBL" id="CAD8993986.1"/>
    </source>
</evidence>
<protein>
    <submittedName>
        <fullName evidence="1">Uncharacterized protein</fullName>
    </submittedName>
</protein>
<name>A0A7S1HX20_9EUGL</name>
<accession>A0A7S1HX20</accession>
<dbReference type="AlphaFoldDB" id="A0A7S1HX20"/>
<gene>
    <name evidence="1" type="ORF">EGYM00392_LOCUS5036</name>
</gene>
<dbReference type="EMBL" id="HBGA01013107">
    <property type="protein sequence ID" value="CAD8993986.1"/>
    <property type="molecule type" value="Transcribed_RNA"/>
</dbReference>
<organism evidence="1">
    <name type="scientific">Eutreptiella gymnastica</name>
    <dbReference type="NCBI Taxonomy" id="73025"/>
    <lineage>
        <taxon>Eukaryota</taxon>
        <taxon>Discoba</taxon>
        <taxon>Euglenozoa</taxon>
        <taxon>Euglenida</taxon>
        <taxon>Spirocuta</taxon>
        <taxon>Euglenophyceae</taxon>
        <taxon>Eutreptiales</taxon>
        <taxon>Eutreptiaceae</taxon>
        <taxon>Eutreptiella</taxon>
    </lineage>
</organism>
<sequence length="126" mass="13602">MPGTGVQNRLAVVPLHCKTGRIHIPRAVGSLSAEWLEIACLPVHVSKERTIAKGCFLSCRSEALPEQVQVQDQQGILRGMNGEELHISMSSTVTPELMSACGISGILPNMNRIVPHFLCGVNTAFI</sequence>